<evidence type="ECO:0000256" key="5">
    <source>
        <dbReference type="ARBA" id="ARBA00023065"/>
    </source>
</evidence>
<dbReference type="InterPro" id="IPR041491">
    <property type="entry name" value="TRPM_SLOG"/>
</dbReference>
<dbReference type="InterPro" id="IPR005821">
    <property type="entry name" value="Ion_trans_dom"/>
</dbReference>
<evidence type="ECO:0000256" key="7">
    <source>
        <dbReference type="ARBA" id="ARBA00023303"/>
    </source>
</evidence>
<reference evidence="13" key="1">
    <citation type="submission" date="2021-01" db="EMBL/GenBank/DDBJ databases">
        <authorList>
            <person name="Zahm M."/>
            <person name="Roques C."/>
            <person name="Cabau C."/>
            <person name="Klopp C."/>
            <person name="Donnadieu C."/>
            <person name="Jouanno E."/>
            <person name="Lampietro C."/>
            <person name="Louis A."/>
            <person name="Herpin A."/>
            <person name="Echchiki A."/>
            <person name="Berthelot C."/>
            <person name="Parey E."/>
            <person name="Roest-Crollius H."/>
            <person name="Braasch I."/>
            <person name="Postlethwait J."/>
            <person name="Bobe J."/>
            <person name="Montfort J."/>
            <person name="Bouchez O."/>
            <person name="Begum T."/>
            <person name="Mejri S."/>
            <person name="Adams A."/>
            <person name="Chen W.-J."/>
            <person name="Guiguen Y."/>
        </authorList>
    </citation>
    <scope>NUCLEOTIDE SEQUENCE</scope>
    <source>
        <tissue evidence="13">Blood</tissue>
    </source>
</reference>
<evidence type="ECO:0000313" key="14">
    <source>
        <dbReference type="Proteomes" id="UP000829720"/>
    </source>
</evidence>
<evidence type="ECO:0000259" key="12">
    <source>
        <dbReference type="Pfam" id="PF25508"/>
    </source>
</evidence>
<evidence type="ECO:0000256" key="2">
    <source>
        <dbReference type="ARBA" id="ARBA00022448"/>
    </source>
</evidence>
<dbReference type="PANTHER" id="PTHR13800:SF5">
    <property type="entry name" value="TRANSIENT RECEPTOR POTENTIAL CATION CHANNEL SUBFAMILY M MEMBER 5"/>
    <property type="match status" value="1"/>
</dbReference>
<dbReference type="AlphaFoldDB" id="A0A8T3E496"/>
<evidence type="ECO:0008006" key="15">
    <source>
        <dbReference type="Google" id="ProtNLM"/>
    </source>
</evidence>
<feature type="transmembrane region" description="Helical" evidence="9">
    <location>
        <begin position="728"/>
        <end position="753"/>
    </location>
</feature>
<proteinExistence type="predicted"/>
<gene>
    <name evidence="13" type="ORF">AGOR_G00001520</name>
</gene>
<feature type="transmembrane region" description="Helical" evidence="9">
    <location>
        <begin position="960"/>
        <end position="982"/>
    </location>
</feature>
<feature type="region of interest" description="Disordered" evidence="8">
    <location>
        <begin position="1135"/>
        <end position="1224"/>
    </location>
</feature>
<evidence type="ECO:0000256" key="1">
    <source>
        <dbReference type="ARBA" id="ARBA00004141"/>
    </source>
</evidence>
<evidence type="ECO:0000259" key="10">
    <source>
        <dbReference type="Pfam" id="PF00520"/>
    </source>
</evidence>
<dbReference type="PANTHER" id="PTHR13800">
    <property type="entry name" value="TRANSIENT RECEPTOR POTENTIAL CATION CHANNEL, SUBFAMILY M, MEMBER 6"/>
    <property type="match status" value="1"/>
</dbReference>
<keyword evidence="5" id="KW-0406">Ion transport</keyword>
<feature type="compositionally biased region" description="Basic and acidic residues" evidence="8">
    <location>
        <begin position="1162"/>
        <end position="1210"/>
    </location>
</feature>
<keyword evidence="2" id="KW-0813">Transport</keyword>
<evidence type="ECO:0000313" key="13">
    <source>
        <dbReference type="EMBL" id="KAI1904033.1"/>
    </source>
</evidence>
<organism evidence="13 14">
    <name type="scientific">Albula goreensis</name>
    <dbReference type="NCBI Taxonomy" id="1534307"/>
    <lineage>
        <taxon>Eukaryota</taxon>
        <taxon>Metazoa</taxon>
        <taxon>Chordata</taxon>
        <taxon>Craniata</taxon>
        <taxon>Vertebrata</taxon>
        <taxon>Euteleostomi</taxon>
        <taxon>Actinopterygii</taxon>
        <taxon>Neopterygii</taxon>
        <taxon>Teleostei</taxon>
        <taxon>Albuliformes</taxon>
        <taxon>Albulidae</taxon>
        <taxon>Albula</taxon>
    </lineage>
</organism>
<dbReference type="Proteomes" id="UP000829720">
    <property type="component" value="Unassembled WGS sequence"/>
</dbReference>
<dbReference type="GO" id="GO:0005227">
    <property type="term" value="F:calcium-activated cation channel activity"/>
    <property type="evidence" value="ECO:0007669"/>
    <property type="project" value="TreeGrafter"/>
</dbReference>
<dbReference type="GO" id="GO:0005886">
    <property type="term" value="C:plasma membrane"/>
    <property type="evidence" value="ECO:0007669"/>
    <property type="project" value="TreeGrafter"/>
</dbReference>
<dbReference type="InterPro" id="IPR050927">
    <property type="entry name" value="TRPM"/>
</dbReference>
<keyword evidence="4 9" id="KW-1133">Transmembrane helix</keyword>
<evidence type="ECO:0000256" key="4">
    <source>
        <dbReference type="ARBA" id="ARBA00022989"/>
    </source>
</evidence>
<evidence type="ECO:0000256" key="9">
    <source>
        <dbReference type="SAM" id="Phobius"/>
    </source>
</evidence>
<comment type="caution">
    <text evidence="13">The sequence shown here is derived from an EMBL/GenBank/DDBJ whole genome shotgun (WGS) entry which is preliminary data.</text>
</comment>
<feature type="transmembrane region" description="Helical" evidence="9">
    <location>
        <begin position="875"/>
        <end position="897"/>
    </location>
</feature>
<name>A0A8T3E496_9TELE</name>
<keyword evidence="7" id="KW-0407">Ion channel</keyword>
<keyword evidence="6 9" id="KW-0472">Membrane</keyword>
<comment type="subcellular location">
    <subcellularLocation>
        <location evidence="1">Membrane</location>
        <topology evidence="1">Multi-pass membrane protein</topology>
    </subcellularLocation>
</comment>
<feature type="domain" description="TRPM-like" evidence="12">
    <location>
        <begin position="403"/>
        <end position="632"/>
    </location>
</feature>
<sequence length="1224" mass="139077">MPGYGDKLQGEPQPRCGQCGKVVELTPEQSSEGGCRCWALLDEGVELEQMRGSKRRSSWSWASGRVGDIDFNGFSRTRGKFVRVRSSTDPALIYQLLTEQWGLHPPHLVVSLVGGDEPAQMKPWLRDTVRKGLVKATQSTGAWILTSGLRFGITKHLGQAVRDHSLASTSSKVRVVAIGIAPWTMVHNRDLLLSAKPEHPALYPSEDLPYGTEYSLDCHHSHLVLVEEDPERAGSTTEMRVKLLKHISQQRTGYGGTGSFEIPVLCLLVHGEPKILQRMYKEIMNSTPWLILAGSGGVADILVDLMNKGCWDTEVVQELLLDTFHGGYHSSDITKWAKLIQKIVEHKHLLTVHDPEQDTPELDTVILKALVKACKSQSQEAQDYLDELKLAVAWDKVDVAKSEIFNGDVEWRACDLEEVMMDALVNDKPDFVRLFVDNGVNLGEFLTYGRLQELYCSSRPAPQRAGRPPRPFTLNEVSKVLKDFLHDTCKGFYQKTPTEKPVKGRLFHSHKDLPDLDQRCENPWRDLFLWAVLQNRQQMANYFWAMGPEAVATALAGCKILKEMAHLESEAESARSMKDAKYEQFALDLFGECYSNSEDRAYALLVRKTRGWSKSTILNLATEADAKFFFAHDGVQALLTKIWWGSMKTDTAISKLVVSFFCPPLIWTNLIKFSDEELDSSRGGEQFAELDSQDTEKALLLTEDDIEDQPQSTGAVWTRFLLNRWRRFWSAPVTVFLGNVIMYFAFLFLFTYVLLLDFRPPPPSGPSVAEIILYFWVFTLVLEELRQSFFTDEDTSILKKFKLYVEDNWNKCDMVAISLFVIGVSFRMVDRLYEAGRTVLALDFMVFTLRLIHIFAIHKQLGPKIIIVERMMKDVFFFLFFLSVWLIAYGVATQALLHPNDPRLDWVFRRALYRPYLHIFGQIPLEEIDVARMPESNCTMELEEIIAGTLPPCPNIYANWLVILLLVIYLLVTNVLLLNLLIAMFSYTFQVVQENADIFWKFQRYNLIVEYHGRPALAPPFIIISHCHQLLLCLANRNESKQETLERELPAGLDQKLMIWESVQKENYLARLEQQHKESSEERLKTTSSKVQTLLRIAGGFKEHEKRFAAMDLQVKYCMEVLSWMAECFARSTLSSGRQAPVPPRSTPGGQPGIQDGGPATETDKPGEEAAKDAKSRPKEAKPGSKETKMEPKEAKPGPKEAMSRPRDGDPGYGVNKKFPYIDE</sequence>
<dbReference type="EMBL" id="JAERUA010000001">
    <property type="protein sequence ID" value="KAI1904033.1"/>
    <property type="molecule type" value="Genomic_DNA"/>
</dbReference>
<protein>
    <recommendedName>
        <fullName evidence="15">Transient receptor potential cation channel subfamily M member 5</fullName>
    </recommendedName>
</protein>
<evidence type="ECO:0000256" key="3">
    <source>
        <dbReference type="ARBA" id="ARBA00022692"/>
    </source>
</evidence>
<accession>A0A8T3E496</accession>
<evidence type="ECO:0000259" key="11">
    <source>
        <dbReference type="Pfam" id="PF18139"/>
    </source>
</evidence>
<dbReference type="InterPro" id="IPR057366">
    <property type="entry name" value="TRPM-like"/>
</dbReference>
<feature type="domain" description="TRPM SLOG" evidence="11">
    <location>
        <begin position="80"/>
        <end position="303"/>
    </location>
</feature>
<evidence type="ECO:0000256" key="6">
    <source>
        <dbReference type="ARBA" id="ARBA00023136"/>
    </source>
</evidence>
<dbReference type="Pfam" id="PF18139">
    <property type="entry name" value="LSDAT_euk"/>
    <property type="match status" value="1"/>
</dbReference>
<evidence type="ECO:0000256" key="8">
    <source>
        <dbReference type="SAM" id="MobiDB-lite"/>
    </source>
</evidence>
<dbReference type="Pfam" id="PF25508">
    <property type="entry name" value="TRPM2"/>
    <property type="match status" value="1"/>
</dbReference>
<keyword evidence="14" id="KW-1185">Reference proteome</keyword>
<keyword evidence="3 9" id="KW-0812">Transmembrane</keyword>
<dbReference type="OrthoDB" id="310870at2759"/>
<dbReference type="Pfam" id="PF00520">
    <property type="entry name" value="Ion_trans"/>
    <property type="match status" value="1"/>
</dbReference>
<dbReference type="GO" id="GO:0099604">
    <property type="term" value="F:ligand-gated calcium channel activity"/>
    <property type="evidence" value="ECO:0007669"/>
    <property type="project" value="TreeGrafter"/>
</dbReference>
<feature type="domain" description="Ion transport" evidence="10">
    <location>
        <begin position="743"/>
        <end position="996"/>
    </location>
</feature>